<feature type="transmembrane region" description="Helical" evidence="5">
    <location>
        <begin position="418"/>
        <end position="438"/>
    </location>
</feature>
<dbReference type="Proteomes" id="UP000062475">
    <property type="component" value="Chromosome"/>
</dbReference>
<dbReference type="GO" id="GO:0046943">
    <property type="term" value="F:carboxylic acid transmembrane transporter activity"/>
    <property type="evidence" value="ECO:0007669"/>
    <property type="project" value="TreeGrafter"/>
</dbReference>
<keyword evidence="3 5" id="KW-1133">Transmembrane helix</keyword>
<evidence type="ECO:0000313" key="8">
    <source>
        <dbReference type="EMBL" id="AKV73943.1"/>
    </source>
</evidence>
<dbReference type="InterPro" id="IPR005829">
    <property type="entry name" value="Sugar_transporter_CS"/>
</dbReference>
<dbReference type="EMBL" id="CP012176">
    <property type="protein sequence ID" value="AKV82922.1"/>
    <property type="molecule type" value="Genomic_DNA"/>
</dbReference>
<evidence type="ECO:0000313" key="12">
    <source>
        <dbReference type="EMBL" id="AKV82922.1"/>
    </source>
</evidence>
<feature type="transmembrane region" description="Helical" evidence="5">
    <location>
        <begin position="115"/>
        <end position="137"/>
    </location>
</feature>
<keyword evidence="4 5" id="KW-0472">Membrane</keyword>
<dbReference type="EMBL" id="CP012173">
    <property type="protein sequence ID" value="AKV76182.1"/>
    <property type="molecule type" value="Genomic_DNA"/>
</dbReference>
<reference evidence="12 14" key="3">
    <citation type="submission" date="2015-07" db="EMBL/GenBank/DDBJ databases">
        <title>Physiological, transcriptional responses and genome re-sequencing of acid resistant extremely thermoacidophilic Metallosphaera sedula SARC-M1.</title>
        <authorList>
            <person name="Ai C."/>
            <person name="McCarthy S."/>
            <person name="Eckrich V."/>
            <person name="Rudrappa D."/>
            <person name="Qiu G."/>
            <person name="Blum P."/>
        </authorList>
    </citation>
    <scope>NUCLEOTIDE SEQUENCE [LARGE SCALE GENOMIC DNA]</scope>
    <source>
        <strain evidence="12 14">SARC-M1</strain>
    </source>
</reference>
<evidence type="ECO:0000313" key="15">
    <source>
        <dbReference type="Proteomes" id="UP000061362"/>
    </source>
</evidence>
<evidence type="ECO:0000256" key="2">
    <source>
        <dbReference type="ARBA" id="ARBA00022692"/>
    </source>
</evidence>
<dbReference type="PANTHER" id="PTHR23508:SF10">
    <property type="entry name" value="CARBOXYLIC ACID TRANSPORTER PROTEIN HOMOLOG"/>
    <property type="match status" value="1"/>
</dbReference>
<dbReference type="Gene3D" id="1.20.1250.20">
    <property type="entry name" value="MFS general substrate transporter like domains"/>
    <property type="match status" value="1"/>
</dbReference>
<evidence type="ECO:0000313" key="7">
    <source>
        <dbReference type="EMBL" id="AIM27025.1"/>
    </source>
</evidence>
<dbReference type="PATRIC" id="fig|43687.5.peg.892"/>
<dbReference type="InterPro" id="IPR020846">
    <property type="entry name" value="MFS_dom"/>
</dbReference>
<dbReference type="PROSITE" id="PS50850">
    <property type="entry name" value="MFS"/>
    <property type="match status" value="1"/>
</dbReference>
<reference evidence="7 13" key="1">
    <citation type="journal article" date="2014" name="J. Bacteriol.">
        <title>Role of an Archaeal PitA Transporter in the Copper and Arsenic Resistance of Metallosphaera sedula, an Extreme Thermoacidophile.</title>
        <authorList>
            <person name="McCarthy S."/>
            <person name="Ai C."/>
            <person name="Wheaton G."/>
            <person name="Tevatia R."/>
            <person name="Eckrich V."/>
            <person name="Kelly R."/>
            <person name="Blum P."/>
        </authorList>
    </citation>
    <scope>NUCLEOTIDE SEQUENCE [LARGE SCALE GENOMIC DNA]</scope>
    <source>
        <strain evidence="7 13">CuR1</strain>
    </source>
</reference>
<feature type="domain" description="Major facilitator superfamily (MFS) profile" evidence="6">
    <location>
        <begin position="20"/>
        <end position="442"/>
    </location>
</feature>
<dbReference type="AlphaFoldDB" id="A0A088E6Q8"/>
<dbReference type="EMBL" id="CP008822">
    <property type="protein sequence ID" value="AIM27025.1"/>
    <property type="molecule type" value="Genomic_DNA"/>
</dbReference>
<organism evidence="7 13">
    <name type="scientific">Metallosphaera sedula</name>
    <dbReference type="NCBI Taxonomy" id="43687"/>
    <lineage>
        <taxon>Archaea</taxon>
        <taxon>Thermoproteota</taxon>
        <taxon>Thermoprotei</taxon>
        <taxon>Sulfolobales</taxon>
        <taxon>Sulfolobaceae</taxon>
        <taxon>Metallosphaera</taxon>
    </lineage>
</organism>
<feature type="transmembrane region" description="Helical" evidence="5">
    <location>
        <begin position="58"/>
        <end position="84"/>
    </location>
</feature>
<feature type="transmembrane region" description="Helical" evidence="5">
    <location>
        <begin position="149"/>
        <end position="175"/>
    </location>
</feature>
<dbReference type="GO" id="GO:0005886">
    <property type="term" value="C:plasma membrane"/>
    <property type="evidence" value="ECO:0007669"/>
    <property type="project" value="TreeGrafter"/>
</dbReference>
<feature type="transmembrane region" description="Helical" evidence="5">
    <location>
        <begin position="253"/>
        <end position="274"/>
    </location>
</feature>
<dbReference type="SUPFAM" id="SSF103473">
    <property type="entry name" value="MFS general substrate transporter"/>
    <property type="match status" value="1"/>
</dbReference>
<accession>A0A088E6Q8</accession>
<feature type="transmembrane region" description="Helical" evidence="5">
    <location>
        <begin position="319"/>
        <end position="338"/>
    </location>
</feature>
<dbReference type="EMBL" id="CP012172">
    <property type="protein sequence ID" value="AKV73943.1"/>
    <property type="molecule type" value="Genomic_DNA"/>
</dbReference>
<dbReference type="PANTHER" id="PTHR23508">
    <property type="entry name" value="CARBOXYLIC ACID TRANSPORTER PROTEIN HOMOLOG"/>
    <property type="match status" value="1"/>
</dbReference>
<dbReference type="InterPro" id="IPR036259">
    <property type="entry name" value="MFS_trans_sf"/>
</dbReference>
<dbReference type="OrthoDB" id="117970at2157"/>
<protein>
    <submittedName>
        <fullName evidence="7">General substrate transporter</fullName>
    </submittedName>
    <submittedName>
        <fullName evidence="8">MFS transporter</fullName>
    </submittedName>
</protein>
<feature type="transmembrane region" description="Helical" evidence="5">
    <location>
        <begin position="181"/>
        <end position="200"/>
    </location>
</feature>
<evidence type="ECO:0000313" key="18">
    <source>
        <dbReference type="Proteomes" id="UP000068832"/>
    </source>
</evidence>
<dbReference type="Proteomes" id="UP000061362">
    <property type="component" value="Chromosome"/>
</dbReference>
<evidence type="ECO:0000256" key="5">
    <source>
        <dbReference type="SAM" id="Phobius"/>
    </source>
</evidence>
<feature type="transmembrane region" description="Helical" evidence="5">
    <location>
        <begin position="21"/>
        <end position="46"/>
    </location>
</feature>
<dbReference type="EMBL" id="CP012174">
    <property type="protein sequence ID" value="AKV78434.1"/>
    <property type="molecule type" value="Genomic_DNA"/>
</dbReference>
<gene>
    <name evidence="7" type="ORF">HA72_0866</name>
    <name evidence="8" type="ORF">MsedA_0882</name>
    <name evidence="9" type="ORF">MsedB_0883</name>
    <name evidence="10" type="ORF">MsedC_0882</name>
    <name evidence="11" type="ORF">MsedD_0883</name>
    <name evidence="12" type="ORF">MsedE_0882</name>
</gene>
<dbReference type="PROSITE" id="PS00217">
    <property type="entry name" value="SUGAR_TRANSPORT_2"/>
    <property type="match status" value="1"/>
</dbReference>
<dbReference type="Pfam" id="PF00083">
    <property type="entry name" value="Sugar_tr"/>
    <property type="match status" value="1"/>
</dbReference>
<dbReference type="Proteomes" id="UP000068832">
    <property type="component" value="Chromosome"/>
</dbReference>
<evidence type="ECO:0000256" key="1">
    <source>
        <dbReference type="ARBA" id="ARBA00004141"/>
    </source>
</evidence>
<evidence type="ECO:0000313" key="10">
    <source>
        <dbReference type="EMBL" id="AKV78434.1"/>
    </source>
</evidence>
<feature type="transmembrane region" description="Helical" evidence="5">
    <location>
        <begin position="91"/>
        <end position="109"/>
    </location>
</feature>
<proteinExistence type="predicted"/>
<evidence type="ECO:0000259" key="6">
    <source>
        <dbReference type="PROSITE" id="PS50850"/>
    </source>
</evidence>
<evidence type="ECO:0000313" key="11">
    <source>
        <dbReference type="EMBL" id="AKV80679.1"/>
    </source>
</evidence>
<evidence type="ECO:0000313" key="13">
    <source>
        <dbReference type="Proteomes" id="UP000029084"/>
    </source>
</evidence>
<evidence type="ECO:0000256" key="3">
    <source>
        <dbReference type="ARBA" id="ARBA00022989"/>
    </source>
</evidence>
<dbReference type="InterPro" id="IPR005828">
    <property type="entry name" value="MFS_sugar_transport-like"/>
</dbReference>
<sequence>MKDIFKPLDEKRLSFFHIKSLVTTGMGVFTDGYDLSSIGIVLLLVLSEFGITSKSPDYVSLTAAISGSALAGAAIGAIIFGLLSNQGRKKFYGIDVTLMTVGALLQAFVTDPTELIIVRFLLGLGVGADYVLSPMIMAEHANAKDRGKIIALGFGLFWGFGATLAAILYLALQAAGVPPSLVWRIVLAAGAIPSASVIYLRRKIPETARFLGRIRGDTEGVKGVIREVTGTEVNLTSNLKDNTSFGEYFRRNWALFLSACILWFLFDIVAYSGILFGPSLIASSLGINSGVFQLLIEGAFTIPGGIIALSLIDRVGRKPLQVVGFVVMAVALMSFAFYKSSAGASFSPIIAFFLYGLQNLGSQAGPGSVSASGILGVELAPTKVRGLVQSLTVASGRIGATLTSFVFPSLFHEYGESFAVYFLATIAAIAAVITLVAIPETKRKPLEESSREVSVETA</sequence>
<evidence type="ECO:0000313" key="14">
    <source>
        <dbReference type="Proteomes" id="UP000056255"/>
    </source>
</evidence>
<dbReference type="Proteomes" id="UP000029084">
    <property type="component" value="Chromosome"/>
</dbReference>
<dbReference type="Proteomes" id="UP000056255">
    <property type="component" value="Chromosome"/>
</dbReference>
<feature type="transmembrane region" description="Helical" evidence="5">
    <location>
        <begin position="294"/>
        <end position="312"/>
    </location>
</feature>
<evidence type="ECO:0000313" key="16">
    <source>
        <dbReference type="Proteomes" id="UP000062398"/>
    </source>
</evidence>
<reference evidence="15 16" key="2">
    <citation type="journal article" date="2015" name="Genome Announc.">
        <title>Complete Genome Sequences of Evolved Arsenate-Resistant Metallosphaera sedula Strains.</title>
        <authorList>
            <person name="Ai C."/>
            <person name="McCarthy S."/>
            <person name="Schackwitz W."/>
            <person name="Martin J."/>
            <person name="Lipzen A."/>
            <person name="Blum P."/>
        </authorList>
    </citation>
    <scope>NUCLEOTIDE SEQUENCE [LARGE SCALE GENOMIC DNA]</scope>
    <source>
        <strain evidence="10 16">ARS120-1</strain>
        <strain evidence="11 15">ARS120-2</strain>
        <strain evidence="8 18">ARS50-1</strain>
        <strain evidence="9 17">ARS50-2</strain>
    </source>
</reference>
<keyword evidence="2 5" id="KW-0812">Transmembrane</keyword>
<dbReference type="Proteomes" id="UP000062398">
    <property type="component" value="Chromosome"/>
</dbReference>
<dbReference type="OMA" id="RGPIFIL"/>
<evidence type="ECO:0000313" key="9">
    <source>
        <dbReference type="EMBL" id="AKV76182.1"/>
    </source>
</evidence>
<dbReference type="GeneID" id="91755329"/>
<comment type="subcellular location">
    <subcellularLocation>
        <location evidence="1">Membrane</location>
        <topology evidence="1">Multi-pass membrane protein</topology>
    </subcellularLocation>
</comment>
<dbReference type="RefSeq" id="WP_012020826.1">
    <property type="nucleotide sequence ID" value="NZ_AP019770.1"/>
</dbReference>
<evidence type="ECO:0000313" key="17">
    <source>
        <dbReference type="Proteomes" id="UP000062475"/>
    </source>
</evidence>
<evidence type="ECO:0000256" key="4">
    <source>
        <dbReference type="ARBA" id="ARBA00023136"/>
    </source>
</evidence>
<name>A0A088E6Q8_9CREN</name>
<dbReference type="EMBL" id="CP012175">
    <property type="protein sequence ID" value="AKV80679.1"/>
    <property type="molecule type" value="Genomic_DNA"/>
</dbReference>